<accession>A0ABU0E1V3</accession>
<keyword evidence="5" id="KW-0175">Coiled coil</keyword>
<sequence length="684" mass="75431">MKKRIKIVAVVMAVMLSGVVGALMQKYFFTEKEVQEIIKSNEFTTDEVVVVNLDEGIQSGNTTINYGNELLAKIDVNTVGLDEARTGVTNGVYAGYVIIPESFSNSVESINLANPETAILKYEFSENLNKEAQKTSTEKIQSIEDTLNYEIGYMYLTSILKEVHDGQDQATAVMQNDQTALDAVNSIQSVDLITMVEITEFDVIEKDTPTLDTGEEEANYQAVVDEMKVVNEENKTSIMETYAAVTDAIEKLKEEKFTWDIFTNEDGELVYNGQAIKDKVANDVTKNTNDAIDKSVDTAVDKSVDDSVDKAVDETLTEITNQMNYDISVIQGTELQDLLTLQTNVQTRCIKTIIVTPADPDDPTSVDVMGPNPDYNATTCELLIENFSNGTYETTLNPSTYIPTTISVGGVDKDIKLHIKDSIKPTLKSQLKDPLKTQVKTDSDILTKIETTINSIITVDNTTNEINGGYIKRDLLDSLQKHYSGYTTEMNELNREVDKVESTASTFRIEGILNSTNSKLDSKLTNINSNTALLLKEVDTLAGEYETRQKEIETEANLKITEISTNVSKSQQESNEKIEAGLQSAKESVVTSTGNNSDLLYRFTSKLKNTKYGETQSKEVKDHILNPAVKDGDGVSAPSIAASTPTTDEDDSLPTSWLYIGGIGVVLLLLTVGYVVFSKKETEE</sequence>
<evidence type="ECO:0000256" key="7">
    <source>
        <dbReference type="SAM" id="Phobius"/>
    </source>
</evidence>
<comment type="caution">
    <text evidence="8">The sequence shown here is derived from an EMBL/GenBank/DDBJ whole genome shotgun (WGS) entry which is preliminary data.</text>
</comment>
<feature type="coiled-coil region" evidence="5">
    <location>
        <begin position="476"/>
        <end position="510"/>
    </location>
</feature>
<dbReference type="InterPro" id="IPR051328">
    <property type="entry name" value="T7SS_ABC-Transporter"/>
</dbReference>
<evidence type="ECO:0000256" key="2">
    <source>
        <dbReference type="ARBA" id="ARBA00022692"/>
    </source>
</evidence>
<dbReference type="RefSeq" id="WP_307407093.1">
    <property type="nucleotide sequence ID" value="NZ_JAUSUR010000002.1"/>
</dbReference>
<proteinExistence type="predicted"/>
<reference evidence="8 9" key="1">
    <citation type="submission" date="2023-07" db="EMBL/GenBank/DDBJ databases">
        <title>Genomic Encyclopedia of Type Strains, Phase IV (KMG-IV): sequencing the most valuable type-strain genomes for metagenomic binning, comparative biology and taxonomic classification.</title>
        <authorList>
            <person name="Goeker M."/>
        </authorList>
    </citation>
    <scope>NUCLEOTIDE SEQUENCE [LARGE SCALE GENOMIC DNA]</scope>
    <source>
        <strain evidence="8 9">DSM 16784</strain>
    </source>
</reference>
<feature type="region of interest" description="Disordered" evidence="6">
    <location>
        <begin position="628"/>
        <end position="651"/>
    </location>
</feature>
<evidence type="ECO:0000256" key="3">
    <source>
        <dbReference type="ARBA" id="ARBA00022989"/>
    </source>
</evidence>
<keyword evidence="3 7" id="KW-1133">Transmembrane helix</keyword>
<evidence type="ECO:0000313" key="8">
    <source>
        <dbReference type="EMBL" id="MDQ0360869.1"/>
    </source>
</evidence>
<protein>
    <submittedName>
        <fullName evidence="8">Phage infection (PIP) family protein YhgE</fullName>
    </submittedName>
</protein>
<name>A0ABU0E1V3_9FIRM</name>
<keyword evidence="9" id="KW-1185">Reference proteome</keyword>
<comment type="subcellular location">
    <subcellularLocation>
        <location evidence="1">Membrane</location>
        <topology evidence="1">Multi-pass membrane protein</topology>
    </subcellularLocation>
</comment>
<gene>
    <name evidence="8" type="ORF">J2S15_001614</name>
</gene>
<evidence type="ECO:0000256" key="5">
    <source>
        <dbReference type="SAM" id="Coils"/>
    </source>
</evidence>
<evidence type="ECO:0000256" key="4">
    <source>
        <dbReference type="ARBA" id="ARBA00023136"/>
    </source>
</evidence>
<keyword evidence="4 7" id="KW-0472">Membrane</keyword>
<dbReference type="PANTHER" id="PTHR43077:SF10">
    <property type="entry name" value="TRANSPORT PERMEASE PROTEIN"/>
    <property type="match status" value="1"/>
</dbReference>
<evidence type="ECO:0000256" key="1">
    <source>
        <dbReference type="ARBA" id="ARBA00004141"/>
    </source>
</evidence>
<keyword evidence="2 7" id="KW-0812">Transmembrane</keyword>
<dbReference type="EMBL" id="JAUSUR010000002">
    <property type="protein sequence ID" value="MDQ0360869.1"/>
    <property type="molecule type" value="Genomic_DNA"/>
</dbReference>
<feature type="transmembrane region" description="Helical" evidence="7">
    <location>
        <begin position="657"/>
        <end position="677"/>
    </location>
</feature>
<organism evidence="8 9">
    <name type="scientific">Breznakia pachnodae</name>
    <dbReference type="NCBI Taxonomy" id="265178"/>
    <lineage>
        <taxon>Bacteria</taxon>
        <taxon>Bacillati</taxon>
        <taxon>Bacillota</taxon>
        <taxon>Erysipelotrichia</taxon>
        <taxon>Erysipelotrichales</taxon>
        <taxon>Erysipelotrichaceae</taxon>
        <taxon>Breznakia</taxon>
    </lineage>
</organism>
<evidence type="ECO:0000313" key="9">
    <source>
        <dbReference type="Proteomes" id="UP001230220"/>
    </source>
</evidence>
<dbReference type="PANTHER" id="PTHR43077">
    <property type="entry name" value="TRANSPORT PERMEASE YVFS-RELATED"/>
    <property type="match status" value="1"/>
</dbReference>
<evidence type="ECO:0000256" key="6">
    <source>
        <dbReference type="SAM" id="MobiDB-lite"/>
    </source>
</evidence>
<dbReference type="Proteomes" id="UP001230220">
    <property type="component" value="Unassembled WGS sequence"/>
</dbReference>